<dbReference type="Proteomes" id="UP000518300">
    <property type="component" value="Unassembled WGS sequence"/>
</dbReference>
<sequence>MTESELEVLSEIRRIATDELEWSGEVEPRHDLMRDLQLDSLGLTVLAVGLENRFRIRLSEEDAQGVRTVEDLARLVAQRAAAPAGVPVPEVRP</sequence>
<dbReference type="InterPro" id="IPR036736">
    <property type="entry name" value="ACP-like_sf"/>
</dbReference>
<proteinExistence type="predicted"/>
<dbReference type="InterPro" id="IPR009081">
    <property type="entry name" value="PP-bd_ACP"/>
</dbReference>
<evidence type="ECO:0000313" key="4">
    <source>
        <dbReference type="Proteomes" id="UP000518300"/>
    </source>
</evidence>
<reference evidence="3 4" key="2">
    <citation type="submission" date="2020-04" db="EMBL/GenBank/DDBJ databases">
        <title>Draft genome of Pyxidicoccus fallax type strain.</title>
        <authorList>
            <person name="Whitworth D.E."/>
        </authorList>
    </citation>
    <scope>NUCLEOTIDE SEQUENCE [LARGE SCALE GENOMIC DNA]</scope>
    <source>
        <strain evidence="3 4">DSM 14698</strain>
    </source>
</reference>
<dbReference type="RefSeq" id="WP_169351152.1">
    <property type="nucleotide sequence ID" value="NZ_JABBJJ010000372.1"/>
</dbReference>
<protein>
    <submittedName>
        <fullName evidence="2">Acyl carrier protein</fullName>
    </submittedName>
</protein>
<name>A0A3S5GXV4_9BACT</name>
<dbReference type="PROSITE" id="PS50075">
    <property type="entry name" value="CARRIER"/>
    <property type="match status" value="1"/>
</dbReference>
<accession>A0A3S5GXV4</accession>
<evidence type="ECO:0000259" key="1">
    <source>
        <dbReference type="PROSITE" id="PS50075"/>
    </source>
</evidence>
<feature type="domain" description="Carrier" evidence="1">
    <location>
        <begin position="3"/>
        <end position="80"/>
    </location>
</feature>
<evidence type="ECO:0000313" key="3">
    <source>
        <dbReference type="EMBL" id="NMO21986.1"/>
    </source>
</evidence>
<dbReference type="Gene3D" id="1.10.1200.10">
    <property type="entry name" value="ACP-like"/>
    <property type="match status" value="1"/>
</dbReference>
<keyword evidence="4" id="KW-1185">Reference proteome</keyword>
<dbReference type="AlphaFoldDB" id="A0A3S5GXV4"/>
<organism evidence="2">
    <name type="scientific">Pyxidicoccus fallax</name>
    <dbReference type="NCBI Taxonomy" id="394095"/>
    <lineage>
        <taxon>Bacteria</taxon>
        <taxon>Pseudomonadati</taxon>
        <taxon>Myxococcota</taxon>
        <taxon>Myxococcia</taxon>
        <taxon>Myxococcales</taxon>
        <taxon>Cystobacterineae</taxon>
        <taxon>Myxococcaceae</taxon>
        <taxon>Pyxidicoccus</taxon>
    </lineage>
</organism>
<dbReference type="EMBL" id="JABBJJ010000372">
    <property type="protein sequence ID" value="NMO21986.1"/>
    <property type="molecule type" value="Genomic_DNA"/>
</dbReference>
<reference evidence="2" key="1">
    <citation type="journal article" date="2018" name="J. Ind. Microbiol. Biotechnol.">
        <title>Genome mining reveals uncommon alkylpyrones as type III PKS products from myxobacteria.</title>
        <authorList>
            <person name="Hug J.J."/>
            <person name="Panter F."/>
            <person name="Krug D."/>
            <person name="Muller R."/>
        </authorList>
    </citation>
    <scope>NUCLEOTIDE SEQUENCE</scope>
    <source>
        <strain evidence="2">An d48</strain>
    </source>
</reference>
<evidence type="ECO:0000313" key="2">
    <source>
        <dbReference type="EMBL" id="AYM54022.1"/>
    </source>
</evidence>
<dbReference type="Pfam" id="PF00550">
    <property type="entry name" value="PP-binding"/>
    <property type="match status" value="1"/>
</dbReference>
<gene>
    <name evidence="3" type="ORF">HG543_45100</name>
</gene>
<dbReference type="EMBL" id="MH908915">
    <property type="protein sequence ID" value="AYM54022.1"/>
    <property type="molecule type" value="Genomic_DNA"/>
</dbReference>
<dbReference type="SUPFAM" id="SSF47336">
    <property type="entry name" value="ACP-like"/>
    <property type="match status" value="1"/>
</dbReference>